<organism evidence="2 3">
    <name type="scientific">Catenulispora yoronensis</name>
    <dbReference type="NCBI Taxonomy" id="450799"/>
    <lineage>
        <taxon>Bacteria</taxon>
        <taxon>Bacillati</taxon>
        <taxon>Actinomycetota</taxon>
        <taxon>Actinomycetes</taxon>
        <taxon>Catenulisporales</taxon>
        <taxon>Catenulisporaceae</taxon>
        <taxon>Catenulispora</taxon>
    </lineage>
</organism>
<sequence length="446" mass="47498">MLSVSAGACLLAAAATGPATASGNAAAAPWMTTGTTENHGLMFETFSPDGKITLAHGGPDHAPKALPVPKNLRPAPGAVATAATPTVIPMHDNGRHDNRIDLVFVGDGYLASEMPIFAQSAENAWQSLMAYEPFKTYQNFFDGSRVEVPSPVSGISNDPTNGIVRQTPLGMHFFCHDIDRLLCVDTNAAQTYANLLPGINHVVSIAHTTTYGGAGGSITTLAGENQFSTNVIVHEMAHTIAGLGDEYQVPFDTSTGAEAGPLANVTSRTEDYLKTNHHKWWRWLGKPSADGSTVGDYAGANYYAAGFYRPSLDSEMRTLGKPFNPPSIEALIESFYVSRYTSGSIDPIDSVTPAPTPDGIVDRSNVTLKASLIPLVGQDYTVWWGIGGVAVPGTLGSTSLDLNTAPLKPGWNQVSIYVVDNNPAVIDEDFRSANMTKTRLWWVWGG</sequence>
<evidence type="ECO:0008006" key="4">
    <source>
        <dbReference type="Google" id="ProtNLM"/>
    </source>
</evidence>
<accession>A0ABP5F087</accession>
<protein>
    <recommendedName>
        <fullName evidence="4">IgA peptidase M64</fullName>
    </recommendedName>
</protein>
<reference evidence="3" key="1">
    <citation type="journal article" date="2019" name="Int. J. Syst. Evol. Microbiol.">
        <title>The Global Catalogue of Microorganisms (GCM) 10K type strain sequencing project: providing services to taxonomists for standard genome sequencing and annotation.</title>
        <authorList>
            <consortium name="The Broad Institute Genomics Platform"/>
            <consortium name="The Broad Institute Genome Sequencing Center for Infectious Disease"/>
            <person name="Wu L."/>
            <person name="Ma J."/>
        </authorList>
    </citation>
    <scope>NUCLEOTIDE SEQUENCE [LARGE SCALE GENOMIC DNA]</scope>
    <source>
        <strain evidence="3">JCM 16014</strain>
    </source>
</reference>
<evidence type="ECO:0000313" key="3">
    <source>
        <dbReference type="Proteomes" id="UP001500751"/>
    </source>
</evidence>
<dbReference type="Pfam" id="PF09471">
    <property type="entry name" value="Peptidase_M64"/>
    <property type="match status" value="1"/>
</dbReference>
<proteinExistence type="predicted"/>
<dbReference type="InterPro" id="IPR019026">
    <property type="entry name" value="Peptidase_M64_IgA"/>
</dbReference>
<keyword evidence="1" id="KW-0732">Signal</keyword>
<feature type="chain" id="PRO_5045745291" description="IgA peptidase M64" evidence="1">
    <location>
        <begin position="22"/>
        <end position="446"/>
    </location>
</feature>
<evidence type="ECO:0000256" key="1">
    <source>
        <dbReference type="SAM" id="SignalP"/>
    </source>
</evidence>
<dbReference type="InterPro" id="IPR024079">
    <property type="entry name" value="MetalloPept_cat_dom_sf"/>
</dbReference>
<comment type="caution">
    <text evidence="2">The sequence shown here is derived from an EMBL/GenBank/DDBJ whole genome shotgun (WGS) entry which is preliminary data.</text>
</comment>
<feature type="signal peptide" evidence="1">
    <location>
        <begin position="1"/>
        <end position="21"/>
    </location>
</feature>
<dbReference type="Proteomes" id="UP001500751">
    <property type="component" value="Unassembled WGS sequence"/>
</dbReference>
<evidence type="ECO:0000313" key="2">
    <source>
        <dbReference type="EMBL" id="GAA2012612.1"/>
    </source>
</evidence>
<name>A0ABP5F087_9ACTN</name>
<dbReference type="EMBL" id="BAAAQN010000002">
    <property type="protein sequence ID" value="GAA2012612.1"/>
    <property type="molecule type" value="Genomic_DNA"/>
</dbReference>
<keyword evidence="3" id="KW-1185">Reference proteome</keyword>
<gene>
    <name evidence="2" type="ORF">GCM10009839_03830</name>
</gene>
<dbReference type="Gene3D" id="3.40.390.10">
    <property type="entry name" value="Collagenase (Catalytic Domain)"/>
    <property type="match status" value="1"/>
</dbReference>